<dbReference type="PANTHER" id="PTHR14085">
    <property type="entry name" value="WD-REPEAT PROTEIN BING4"/>
    <property type="match status" value="1"/>
</dbReference>
<feature type="compositionally biased region" description="Basic and acidic residues" evidence="7">
    <location>
        <begin position="75"/>
        <end position="94"/>
    </location>
</feature>
<evidence type="ECO:0000256" key="4">
    <source>
        <dbReference type="ARBA" id="ARBA00022737"/>
    </source>
</evidence>
<comment type="caution">
    <text evidence="9">The sequence shown here is derived from an EMBL/GenBank/DDBJ whole genome shotgun (WGS) entry which is preliminary data.</text>
</comment>
<evidence type="ECO:0000256" key="5">
    <source>
        <dbReference type="ARBA" id="ARBA00023242"/>
    </source>
</evidence>
<dbReference type="InterPro" id="IPR012952">
    <property type="entry name" value="BING4_C_dom"/>
</dbReference>
<dbReference type="Gene3D" id="2.130.10.10">
    <property type="entry name" value="YVTN repeat-like/Quinoprotein amine dehydrogenase"/>
    <property type="match status" value="1"/>
</dbReference>
<dbReference type="Proteomes" id="UP001054837">
    <property type="component" value="Unassembled WGS sequence"/>
</dbReference>
<keyword evidence="4" id="KW-0677">Repeat</keyword>
<evidence type="ECO:0000256" key="6">
    <source>
        <dbReference type="PROSITE-ProRule" id="PRU00221"/>
    </source>
</evidence>
<dbReference type="FunFam" id="2.130.10.10:FF:000378">
    <property type="entry name" value="U3 small nucleolar RNA-associated protein 7"/>
    <property type="match status" value="1"/>
</dbReference>
<keyword evidence="5" id="KW-0539">Nucleus</keyword>
<dbReference type="InterPro" id="IPR015943">
    <property type="entry name" value="WD40/YVTN_repeat-like_dom_sf"/>
</dbReference>
<dbReference type="Pfam" id="PF00400">
    <property type="entry name" value="WD40"/>
    <property type="match status" value="1"/>
</dbReference>
<dbReference type="PROSITE" id="PS50082">
    <property type="entry name" value="WD_REPEATS_2"/>
    <property type="match status" value="1"/>
</dbReference>
<accession>A0AAV4M7W3</accession>
<dbReference type="GO" id="GO:0030686">
    <property type="term" value="C:90S preribosome"/>
    <property type="evidence" value="ECO:0007669"/>
    <property type="project" value="TreeGrafter"/>
</dbReference>
<dbReference type="InterPro" id="IPR036322">
    <property type="entry name" value="WD40_repeat_dom_sf"/>
</dbReference>
<dbReference type="Pfam" id="PF08149">
    <property type="entry name" value="BING4CT"/>
    <property type="match status" value="1"/>
</dbReference>
<evidence type="ECO:0000256" key="2">
    <source>
        <dbReference type="ARBA" id="ARBA00022552"/>
    </source>
</evidence>
<evidence type="ECO:0000256" key="3">
    <source>
        <dbReference type="ARBA" id="ARBA00022574"/>
    </source>
</evidence>
<dbReference type="GO" id="GO:0032040">
    <property type="term" value="C:small-subunit processome"/>
    <property type="evidence" value="ECO:0007669"/>
    <property type="project" value="TreeGrafter"/>
</dbReference>
<feature type="domain" description="BING4 C-terminal" evidence="8">
    <location>
        <begin position="440"/>
        <end position="518"/>
    </location>
</feature>
<dbReference type="SMART" id="SM00320">
    <property type="entry name" value="WD40"/>
    <property type="match status" value="5"/>
</dbReference>
<evidence type="ECO:0000313" key="9">
    <source>
        <dbReference type="EMBL" id="GIX68335.1"/>
    </source>
</evidence>
<keyword evidence="2" id="KW-0698">rRNA processing</keyword>
<proteinExistence type="predicted"/>
<dbReference type="AlphaFoldDB" id="A0AAV4M7W3"/>
<comment type="subcellular location">
    <subcellularLocation>
        <location evidence="1">Nucleus</location>
        <location evidence="1">Nucleolus</location>
    </subcellularLocation>
</comment>
<feature type="region of interest" description="Disordered" evidence="7">
    <location>
        <begin position="75"/>
        <end position="104"/>
    </location>
</feature>
<dbReference type="InterPro" id="IPR001680">
    <property type="entry name" value="WD40_rpt"/>
</dbReference>
<sequence>MSIYEKSIYDMLSRRPGHSGYMESKNKHPIYNGYGSAVVIVGGNSIRWQKQLTKTCVLFVMSRIMSRYYDNKNAKSKRYEDTKKKSESIQKDLPDDGSFDPFHGNPVVPIDKLKKYQRGKRLDFHGIKTKTHKLNLILENKKQRNSIRQMVRNELLMTEEPGYIEPDENEDTYRIKQQDIAGEVNIASAAKIFSLSLTEFGPYKINYSRDGRHLLLGGYRGHVAAIDWLTKQLSCEINTMESLHDICWLHLPTMFATAQKDWVHIYDSKGVELHCVKKLNRVLKMEFLPYHFLLATASEKGFLSWLDVSVGKMVKETYTSAGRLNILCQNPYNAIIATGHPNGSVSMWSPNADKPLARILCHANAIRSMAIDSKGIYMATAGMDRSLKIFDVRTYKCLQSYKLGGAAGFLDFSQLGLLSCGIGNVVEVYKDCCTQTVKAPYLRHRITSTISDLQFCPFEDVLGIGYSSGFNSILIPGAGEPNIDTYESNPFQTKSQRREREVKAILEKIQPEFINLNASHLGSINVPSIKERMEELKSKLYVKPPKIEFEPRKKAKIRSKSVHAFKSKKVVKETAKREFVKSILKEKSKTEKATAKYPKRTALDRFRTKTN</sequence>
<dbReference type="EMBL" id="BPLQ01000176">
    <property type="protein sequence ID" value="GIX68335.1"/>
    <property type="molecule type" value="Genomic_DNA"/>
</dbReference>
<evidence type="ECO:0000256" key="1">
    <source>
        <dbReference type="ARBA" id="ARBA00004604"/>
    </source>
</evidence>
<organism evidence="9 10">
    <name type="scientific">Caerostris darwini</name>
    <dbReference type="NCBI Taxonomy" id="1538125"/>
    <lineage>
        <taxon>Eukaryota</taxon>
        <taxon>Metazoa</taxon>
        <taxon>Ecdysozoa</taxon>
        <taxon>Arthropoda</taxon>
        <taxon>Chelicerata</taxon>
        <taxon>Arachnida</taxon>
        <taxon>Araneae</taxon>
        <taxon>Araneomorphae</taxon>
        <taxon>Entelegynae</taxon>
        <taxon>Araneoidea</taxon>
        <taxon>Araneidae</taxon>
        <taxon>Caerostris</taxon>
    </lineage>
</organism>
<protein>
    <submittedName>
        <fullName evidence="9">WD repeat-containing protein 46</fullName>
    </submittedName>
</protein>
<name>A0AAV4M7W3_9ARAC</name>
<dbReference type="SMART" id="SM01033">
    <property type="entry name" value="BING4CT"/>
    <property type="match status" value="1"/>
</dbReference>
<dbReference type="SUPFAM" id="SSF50978">
    <property type="entry name" value="WD40 repeat-like"/>
    <property type="match status" value="1"/>
</dbReference>
<feature type="repeat" description="WD" evidence="6">
    <location>
        <begin position="359"/>
        <end position="400"/>
    </location>
</feature>
<evidence type="ECO:0000313" key="10">
    <source>
        <dbReference type="Proteomes" id="UP001054837"/>
    </source>
</evidence>
<keyword evidence="10" id="KW-1185">Reference proteome</keyword>
<dbReference type="PANTHER" id="PTHR14085:SF3">
    <property type="entry name" value="WD REPEAT-CONTAINING PROTEIN 46"/>
    <property type="match status" value="1"/>
</dbReference>
<dbReference type="InterPro" id="IPR040315">
    <property type="entry name" value="WDR46/Utp7"/>
</dbReference>
<dbReference type="GO" id="GO:0000462">
    <property type="term" value="P:maturation of SSU-rRNA from tricistronic rRNA transcript (SSU-rRNA, 5.8S rRNA, LSU-rRNA)"/>
    <property type="evidence" value="ECO:0007669"/>
    <property type="project" value="TreeGrafter"/>
</dbReference>
<reference evidence="9 10" key="1">
    <citation type="submission" date="2021-06" db="EMBL/GenBank/DDBJ databases">
        <title>Caerostris darwini draft genome.</title>
        <authorList>
            <person name="Kono N."/>
            <person name="Arakawa K."/>
        </authorList>
    </citation>
    <scope>NUCLEOTIDE SEQUENCE [LARGE SCALE GENOMIC DNA]</scope>
</reference>
<keyword evidence="3 6" id="KW-0853">WD repeat</keyword>
<feature type="region of interest" description="Disordered" evidence="7">
    <location>
        <begin position="588"/>
        <end position="611"/>
    </location>
</feature>
<gene>
    <name evidence="9" type="primary">WDR46</name>
    <name evidence="9" type="ORF">CDAR_319771</name>
</gene>
<evidence type="ECO:0000259" key="8">
    <source>
        <dbReference type="SMART" id="SM01033"/>
    </source>
</evidence>
<evidence type="ECO:0000256" key="7">
    <source>
        <dbReference type="SAM" id="MobiDB-lite"/>
    </source>
</evidence>
<feature type="compositionally biased region" description="Basic and acidic residues" evidence="7">
    <location>
        <begin position="601"/>
        <end position="611"/>
    </location>
</feature>